<feature type="coiled-coil region" evidence="1">
    <location>
        <begin position="42"/>
        <end position="104"/>
    </location>
</feature>
<evidence type="ECO:0000256" key="1">
    <source>
        <dbReference type="SAM" id="Coils"/>
    </source>
</evidence>
<keyword evidence="3" id="KW-0812">Transmembrane</keyword>
<name>A0A286FBR0_9BACT</name>
<proteinExistence type="predicted"/>
<feature type="transmembrane region" description="Helical" evidence="3">
    <location>
        <begin position="112"/>
        <end position="139"/>
    </location>
</feature>
<feature type="transmembrane region" description="Helical" evidence="3">
    <location>
        <begin position="270"/>
        <end position="302"/>
    </location>
</feature>
<feature type="coiled-coil region" evidence="1">
    <location>
        <begin position="352"/>
        <end position="379"/>
    </location>
</feature>
<gene>
    <name evidence="4" type="ORF">SAMN06269250_1522</name>
</gene>
<dbReference type="Proteomes" id="UP000219452">
    <property type="component" value="Unassembled WGS sequence"/>
</dbReference>
<dbReference type="EMBL" id="OCNH01000001">
    <property type="protein sequence ID" value="SOD80678.1"/>
    <property type="molecule type" value="Genomic_DNA"/>
</dbReference>
<keyword evidence="1" id="KW-0175">Coiled coil</keyword>
<dbReference type="RefSeq" id="WP_097125152.1">
    <property type="nucleotide sequence ID" value="NZ_OCNH01000001.1"/>
</dbReference>
<feature type="transmembrane region" description="Helical" evidence="3">
    <location>
        <begin position="151"/>
        <end position="169"/>
    </location>
</feature>
<evidence type="ECO:0000313" key="5">
    <source>
        <dbReference type="Proteomes" id="UP000219452"/>
    </source>
</evidence>
<evidence type="ECO:0000256" key="2">
    <source>
        <dbReference type="SAM" id="MobiDB-lite"/>
    </source>
</evidence>
<dbReference type="AlphaFoldDB" id="A0A286FBR0"/>
<evidence type="ECO:0000313" key="4">
    <source>
        <dbReference type="EMBL" id="SOD80678.1"/>
    </source>
</evidence>
<feature type="transmembrane region" description="Helical" evidence="3">
    <location>
        <begin position="190"/>
        <end position="209"/>
    </location>
</feature>
<organism evidence="4 5">
    <name type="scientific">Spirosoma fluviale</name>
    <dbReference type="NCBI Taxonomy" id="1597977"/>
    <lineage>
        <taxon>Bacteria</taxon>
        <taxon>Pseudomonadati</taxon>
        <taxon>Bacteroidota</taxon>
        <taxon>Cytophagia</taxon>
        <taxon>Cytophagales</taxon>
        <taxon>Cytophagaceae</taxon>
        <taxon>Spirosoma</taxon>
    </lineage>
</organism>
<reference evidence="5" key="1">
    <citation type="submission" date="2017-09" db="EMBL/GenBank/DDBJ databases">
        <authorList>
            <person name="Varghese N."/>
            <person name="Submissions S."/>
        </authorList>
    </citation>
    <scope>NUCLEOTIDE SEQUENCE [LARGE SCALE GENOMIC DNA]</scope>
    <source>
        <strain evidence="5">DSM 29961</strain>
    </source>
</reference>
<dbReference type="OrthoDB" id="936599at2"/>
<keyword evidence="5" id="KW-1185">Reference proteome</keyword>
<keyword evidence="3" id="KW-0472">Membrane</keyword>
<sequence>MEPSNHPDFQHGYTSGVEGVNRETYEGYLSSQINTDWLTERISEKRAEVSSINQQLAEATEANRAAFTTLQTHTLQVERLVKQVEKLETAKQAIEADRDHLRARRAKASPDYSLFAGLLFLVAGISFLAGDLIISHEIVAYALNIRNTNEAWAFAVGLAMVSILLKPAYDRLIEKPYQENPVANGRKYERFKITLAVFAILTLAVLGWFRYEAYRTDQLKAAINKSVRQLQLTTDPTATTQTLDAATMGKIEKQLSESSELNLALVNSPWALLSFVLSGILFALAGAVCLGIALPVLSAFWFRWLQADIKLWKLRRRLKRIDKEVTPLEIQLAEQSTQQNVLQHNLDLIPGLGDLKQQRQAVTTELNELLAELKLAQTDSRISNFNDGYGQGEATRTVLSDDEQRQLRKEMLNLQNGNRPRMADNRPSGSNGKPQGMRPHQTIRKFLSDEL</sequence>
<feature type="region of interest" description="Disordered" evidence="2">
    <location>
        <begin position="412"/>
        <end position="441"/>
    </location>
</feature>
<protein>
    <submittedName>
        <fullName evidence="4">Uncharacterized protein</fullName>
    </submittedName>
</protein>
<accession>A0A286FBR0</accession>
<keyword evidence="3" id="KW-1133">Transmembrane helix</keyword>
<evidence type="ECO:0000256" key="3">
    <source>
        <dbReference type="SAM" id="Phobius"/>
    </source>
</evidence>